<dbReference type="PANTHER" id="PTHR46148">
    <property type="entry name" value="CHROMO DOMAIN-CONTAINING PROTEIN"/>
    <property type="match status" value="1"/>
</dbReference>
<dbReference type="Proteomes" id="UP000426265">
    <property type="component" value="Unassembled WGS sequence"/>
</dbReference>
<dbReference type="EMBL" id="CACRSJ010000104">
    <property type="protein sequence ID" value="VYS48170.1"/>
    <property type="molecule type" value="Genomic_DNA"/>
</dbReference>
<evidence type="ECO:0000313" key="3">
    <source>
        <dbReference type="Proteomes" id="UP000426265"/>
    </source>
</evidence>
<name>A0A654EHF1_ARATH</name>
<proteinExistence type="predicted"/>
<dbReference type="AlphaFoldDB" id="A0A654EHF1"/>
<gene>
    <name evidence="2" type="ORF">AN1_LOCUS3653</name>
</gene>
<feature type="domain" description="Tf2-1-like SH3-like" evidence="1">
    <location>
        <begin position="69"/>
        <end position="126"/>
    </location>
</feature>
<dbReference type="InterPro" id="IPR056924">
    <property type="entry name" value="SH3_Tf2-1"/>
</dbReference>
<organism evidence="2 3">
    <name type="scientific">Arabidopsis thaliana</name>
    <name type="common">Mouse-ear cress</name>
    <dbReference type="NCBI Taxonomy" id="3702"/>
    <lineage>
        <taxon>Eukaryota</taxon>
        <taxon>Viridiplantae</taxon>
        <taxon>Streptophyta</taxon>
        <taxon>Embryophyta</taxon>
        <taxon>Tracheophyta</taxon>
        <taxon>Spermatophyta</taxon>
        <taxon>Magnoliopsida</taxon>
        <taxon>eudicotyledons</taxon>
        <taxon>Gunneridae</taxon>
        <taxon>Pentapetalae</taxon>
        <taxon>rosids</taxon>
        <taxon>malvids</taxon>
        <taxon>Brassicales</taxon>
        <taxon>Brassicaceae</taxon>
        <taxon>Camelineae</taxon>
        <taxon>Arabidopsis</taxon>
    </lineage>
</organism>
<reference evidence="2 3" key="1">
    <citation type="submission" date="2019-11" db="EMBL/GenBank/DDBJ databases">
        <authorList>
            <person name="Jiao W.-B."/>
            <person name="Schneeberger K."/>
        </authorList>
    </citation>
    <scope>NUCLEOTIDE SEQUENCE [LARGE SCALE GENOMIC DNA]</scope>
    <source>
        <strain evidence="3">cv. An-1</strain>
    </source>
</reference>
<evidence type="ECO:0000259" key="1">
    <source>
        <dbReference type="Pfam" id="PF24626"/>
    </source>
</evidence>
<protein>
    <recommendedName>
        <fullName evidence="1">Tf2-1-like SH3-like domain-containing protein</fullName>
    </recommendedName>
</protein>
<sequence>MTPIQAVYGREPTTLVRYENGSTSNAGLEQQLHERDAVLALLKTHLHKAQQRMKLRADEHRREMEFAVGGMVYLKMRPFRRRTLAQRSNEKLAARFYGPYKVEAKVGEVAHRLKLPAEAKIHQTFHD</sequence>
<accession>A0A654EHF1</accession>
<dbReference type="PANTHER" id="PTHR46148:SF52">
    <property type="entry name" value="OS04G0603800 PROTEIN"/>
    <property type="match status" value="1"/>
</dbReference>
<dbReference type="Pfam" id="PF24626">
    <property type="entry name" value="SH3_Tf2-1"/>
    <property type="match status" value="1"/>
</dbReference>
<evidence type="ECO:0000313" key="2">
    <source>
        <dbReference type="EMBL" id="VYS48170.1"/>
    </source>
</evidence>